<sequence>MTHPYPASAGPVPLIVPVRVEALAVNERVRQAEVFQRWEANYALTRLHLSPEPPPFSNTDTAFTGDPDREGVYLHWQLPRALTHGTGGGPVAREPGPGGAATPGTGAEAAGAPVFPLVPNRWLVVRQAVAASGERRETGWVVESDHLDPAGGTSPYLHPGDGSLTRIGRRVDLADGAWTEPGTPGGLFLTAVGPGLPTFAAYQPYNADVFSVHDRTDDLDPLTAWRLNYLVAGWYGDPAADPLAGDAAARMAALAWTAGGPVPPGARTLCHGTVIDLAWQRRGGPLPASDQPDYLTVGIGNTTEHATGALLDPGAAFDPAGPEDPAPLARLLAAAHHGLLDTLDAPDGEHRAQRAEHTSWFTPDPAGHTWVLEDAGQRNDGAPATPRAPRAVRETRAAVLAGLNADQAAHDRAERELASARRRLYDLWWAAGLPKVPDAPGERAGAYREDLRARLADATDLAARLRERVAELRRRIPWGNTPEELAAAITAYQEQHSLDPATTVLKRSVLPPYQLPNDPVVVLKATKAQPAPPPPEGSGATPEPYPDEPDASAGDGPDEEPLLCRWPDQLVTGVRVAGTEVSAPPAALPQPPNLPEPAGLGAVLLSLLGELCHLAPSDAPTLARAAGYQGDLGALAGAMGDPAANAVGTPGAYTAAWRQPWSPLFFEWQAEYHPIDWRDDDPRAEDTAAHWEFDGYEYHWRGTGAHSVPLTLSGRQFLTPAAGTTLAGALRQYARTHPGPHTPALRALARRAEDSGLFSQQLTGFTAQLAARSTTPAALTPFTVPEDDLRTALTEAAARALPPDPGPRPRPFTGWAAPLFQQLRAGQFAVARLAVVDRFGHTLPAVKPDPRAVQRARYAATTDVTGVGTPARAFAPRLPPELTPSLRDPDHPDRGHHTVNPPTWYRFVQLTPRLPQPARVHFTLLDARDDTTELPTAADPATTPVAAWLVPGHLDRTLSCYAPDGRPLGQLRTTLPPDGRPRVTWQALPYSGHTDLESLRADHAQLYAFLTGLTDPARGRGVLGGFLDAIGLVLDTVAPTGDAGPAHTTAPLVGRPLALCRARLDLDLDGPPYTDPSWRNLRENAPPAYPDYRWPVRLGERSELGDGLVGYFGGVHRDTDYSRLYTVLADSELPDAGRQYLTPIGTGASLALAARVPADDPDHLRAAHLTLLLDPRSTVHATSDVLPAAELTLPARLVEPPLARLPVSFRLGPLPTVPYSAGPPDGTRAAAPPALELPRPSDRLGTWEWVQRDSAGGWATTATRPADDRARHPRPVPVLRTGRISLRPGDDDTPDAPPDGPAALTDPADPMDPMEPADPADPMDPMDPTEGHPA</sequence>
<feature type="compositionally biased region" description="Low complexity" evidence="2">
    <location>
        <begin position="1228"/>
        <end position="1238"/>
    </location>
</feature>
<evidence type="ECO:0000313" key="4">
    <source>
        <dbReference type="Proteomes" id="UP001431313"/>
    </source>
</evidence>
<gene>
    <name evidence="3" type="ORF">NX801_03345</name>
</gene>
<dbReference type="Proteomes" id="UP001431313">
    <property type="component" value="Unassembled WGS sequence"/>
</dbReference>
<reference evidence="3" key="1">
    <citation type="submission" date="2022-08" db="EMBL/GenBank/DDBJ databases">
        <authorList>
            <person name="Somphong A."/>
            <person name="Phongsopitanun W."/>
        </authorList>
    </citation>
    <scope>NUCLEOTIDE SEQUENCE</scope>
    <source>
        <strain evidence="3">LP05-1</strain>
    </source>
</reference>
<dbReference type="EMBL" id="JANUGQ010000002">
    <property type="protein sequence ID" value="MCS0634709.1"/>
    <property type="molecule type" value="Genomic_DNA"/>
</dbReference>
<feature type="coiled-coil region" evidence="1">
    <location>
        <begin position="448"/>
        <end position="475"/>
    </location>
</feature>
<feature type="region of interest" description="Disordered" evidence="2">
    <location>
        <begin position="869"/>
        <end position="900"/>
    </location>
</feature>
<dbReference type="RefSeq" id="WP_258785347.1">
    <property type="nucleotide sequence ID" value="NZ_JANUGQ010000002.1"/>
</dbReference>
<organism evidence="3 4">
    <name type="scientific">Streptomyces pyxinae</name>
    <dbReference type="NCBI Taxonomy" id="2970734"/>
    <lineage>
        <taxon>Bacteria</taxon>
        <taxon>Bacillati</taxon>
        <taxon>Actinomycetota</taxon>
        <taxon>Actinomycetes</taxon>
        <taxon>Kitasatosporales</taxon>
        <taxon>Streptomycetaceae</taxon>
        <taxon>Streptomyces</taxon>
    </lineage>
</organism>
<evidence type="ECO:0000313" key="3">
    <source>
        <dbReference type="EMBL" id="MCS0634709.1"/>
    </source>
</evidence>
<feature type="compositionally biased region" description="Basic and acidic residues" evidence="2">
    <location>
        <begin position="887"/>
        <end position="896"/>
    </location>
</feature>
<protein>
    <submittedName>
        <fullName evidence="3">Uncharacterized protein</fullName>
    </submittedName>
</protein>
<feature type="region of interest" description="Disordered" evidence="2">
    <location>
        <begin position="84"/>
        <end position="105"/>
    </location>
</feature>
<keyword evidence="4" id="KW-1185">Reference proteome</keyword>
<keyword evidence="1" id="KW-0175">Coiled coil</keyword>
<comment type="caution">
    <text evidence="3">The sequence shown here is derived from an EMBL/GenBank/DDBJ whole genome shotgun (WGS) entry which is preliminary data.</text>
</comment>
<feature type="region of interest" description="Disordered" evidence="2">
    <location>
        <begin position="1218"/>
        <end position="1334"/>
    </location>
</feature>
<name>A0ABT2CBE4_9ACTN</name>
<feature type="compositionally biased region" description="Gly residues" evidence="2">
    <location>
        <begin position="85"/>
        <end position="101"/>
    </location>
</feature>
<proteinExistence type="predicted"/>
<accession>A0ABT2CBE4</accession>
<evidence type="ECO:0000256" key="2">
    <source>
        <dbReference type="SAM" id="MobiDB-lite"/>
    </source>
</evidence>
<feature type="region of interest" description="Disordered" evidence="2">
    <location>
        <begin position="527"/>
        <end position="563"/>
    </location>
</feature>
<feature type="compositionally biased region" description="Acidic residues" evidence="2">
    <location>
        <begin position="545"/>
        <end position="561"/>
    </location>
</feature>
<evidence type="ECO:0000256" key="1">
    <source>
        <dbReference type="SAM" id="Coils"/>
    </source>
</evidence>